<comment type="caution">
    <text evidence="2">The sequence shown here is derived from an EMBL/GenBank/DDBJ whole genome shotgun (WGS) entry which is preliminary data.</text>
</comment>
<protein>
    <submittedName>
        <fullName evidence="2">Uncharacterized protein</fullName>
    </submittedName>
</protein>
<dbReference type="EMBL" id="JASCZI010121903">
    <property type="protein sequence ID" value="MED6163260.1"/>
    <property type="molecule type" value="Genomic_DNA"/>
</dbReference>
<organism evidence="2 3">
    <name type="scientific">Stylosanthes scabra</name>
    <dbReference type="NCBI Taxonomy" id="79078"/>
    <lineage>
        <taxon>Eukaryota</taxon>
        <taxon>Viridiplantae</taxon>
        <taxon>Streptophyta</taxon>
        <taxon>Embryophyta</taxon>
        <taxon>Tracheophyta</taxon>
        <taxon>Spermatophyta</taxon>
        <taxon>Magnoliopsida</taxon>
        <taxon>eudicotyledons</taxon>
        <taxon>Gunneridae</taxon>
        <taxon>Pentapetalae</taxon>
        <taxon>rosids</taxon>
        <taxon>fabids</taxon>
        <taxon>Fabales</taxon>
        <taxon>Fabaceae</taxon>
        <taxon>Papilionoideae</taxon>
        <taxon>50 kb inversion clade</taxon>
        <taxon>dalbergioids sensu lato</taxon>
        <taxon>Dalbergieae</taxon>
        <taxon>Pterocarpus clade</taxon>
        <taxon>Stylosanthes</taxon>
    </lineage>
</organism>
<feature type="compositionally biased region" description="Polar residues" evidence="1">
    <location>
        <begin position="69"/>
        <end position="82"/>
    </location>
</feature>
<gene>
    <name evidence="2" type="ORF">PIB30_078220</name>
</gene>
<name>A0ABU6UPK2_9FABA</name>
<sequence>MLELVEVFLYNLGGGFTEIRKVRYRFLQRQPNGRFVHLLPFWPAYCSDTVRIAEPSVPEKEMAMDNSESDSNYAMSTGSSFDFQEGGECGADPPATRCPRYILPAPPPIPRLEDVPCLF</sequence>
<feature type="region of interest" description="Disordered" evidence="1">
    <location>
        <begin position="60"/>
        <end position="97"/>
    </location>
</feature>
<evidence type="ECO:0000256" key="1">
    <source>
        <dbReference type="SAM" id="MobiDB-lite"/>
    </source>
</evidence>
<keyword evidence="3" id="KW-1185">Reference proteome</keyword>
<accession>A0ABU6UPK2</accession>
<proteinExistence type="predicted"/>
<dbReference type="Proteomes" id="UP001341840">
    <property type="component" value="Unassembled WGS sequence"/>
</dbReference>
<evidence type="ECO:0000313" key="2">
    <source>
        <dbReference type="EMBL" id="MED6163260.1"/>
    </source>
</evidence>
<reference evidence="2 3" key="1">
    <citation type="journal article" date="2023" name="Plants (Basel)">
        <title>Bridging the Gap: Combining Genomics and Transcriptomics Approaches to Understand Stylosanthes scabra, an Orphan Legume from the Brazilian Caatinga.</title>
        <authorList>
            <person name="Ferreira-Neto J.R.C."/>
            <person name="da Silva M.D."/>
            <person name="Binneck E."/>
            <person name="de Melo N.F."/>
            <person name="da Silva R.H."/>
            <person name="de Melo A.L.T.M."/>
            <person name="Pandolfi V."/>
            <person name="Bustamante F.O."/>
            <person name="Brasileiro-Vidal A.C."/>
            <person name="Benko-Iseppon A.M."/>
        </authorList>
    </citation>
    <scope>NUCLEOTIDE SEQUENCE [LARGE SCALE GENOMIC DNA]</scope>
    <source>
        <tissue evidence="2">Leaves</tissue>
    </source>
</reference>
<evidence type="ECO:0000313" key="3">
    <source>
        <dbReference type="Proteomes" id="UP001341840"/>
    </source>
</evidence>